<dbReference type="PANTHER" id="PTHR33143:SF63">
    <property type="entry name" value="F16F4.1 PROTEIN"/>
    <property type="match status" value="1"/>
</dbReference>
<feature type="compositionally biased region" description="Polar residues" evidence="1">
    <location>
        <begin position="88"/>
        <end position="99"/>
    </location>
</feature>
<gene>
    <name evidence="3" type="ORF">Taro_005823</name>
</gene>
<dbReference type="Pfam" id="PF05678">
    <property type="entry name" value="VQ"/>
    <property type="match status" value="1"/>
</dbReference>
<dbReference type="PANTHER" id="PTHR33143">
    <property type="entry name" value="F16F4.1 PROTEIN-RELATED"/>
    <property type="match status" value="1"/>
</dbReference>
<accession>A0A843TTL0</accession>
<comment type="caution">
    <text evidence="3">The sequence shown here is derived from an EMBL/GenBank/DDBJ whole genome shotgun (WGS) entry which is preliminary data.</text>
</comment>
<keyword evidence="4" id="KW-1185">Reference proteome</keyword>
<sequence length="224" mass="24709">MLAEGGKSTCRRVGVPQGDRPAPLMVHREYSRSIKKPPKPAIIYMVTPEIIHVHPSEFMSLVQRLTGLQPQDPSSSPPPSPPPPPPSTTATKHGQSSNFGDGAQVFDHEIYCPPEKVEGVIRVQPHDFPVMESTDTLPRRAQYSHHFTVKRSFVDFEKDSSCTTAAGGLRKEDTCSLVPAERWFFHGDYLVPGESPSALFSSSTRVVPPPGDYIDVFCEVLQDT</sequence>
<proteinExistence type="predicted"/>
<feature type="region of interest" description="Disordered" evidence="1">
    <location>
        <begin position="1"/>
        <end position="24"/>
    </location>
</feature>
<dbReference type="InterPro" id="IPR008889">
    <property type="entry name" value="VQ"/>
</dbReference>
<protein>
    <recommendedName>
        <fullName evidence="2">VQ domain-containing protein</fullName>
    </recommendedName>
</protein>
<name>A0A843TTL0_COLES</name>
<feature type="compositionally biased region" description="Pro residues" evidence="1">
    <location>
        <begin position="75"/>
        <end position="87"/>
    </location>
</feature>
<evidence type="ECO:0000313" key="4">
    <source>
        <dbReference type="Proteomes" id="UP000652761"/>
    </source>
</evidence>
<reference evidence="3" key="1">
    <citation type="submission" date="2017-07" db="EMBL/GenBank/DDBJ databases">
        <title>Taro Niue Genome Assembly and Annotation.</title>
        <authorList>
            <person name="Atibalentja N."/>
            <person name="Keating K."/>
            <person name="Fields C.J."/>
        </authorList>
    </citation>
    <scope>NUCLEOTIDE SEQUENCE</scope>
    <source>
        <strain evidence="3">Niue_2</strain>
        <tissue evidence="3">Leaf</tissue>
    </source>
</reference>
<feature type="domain" description="VQ" evidence="2">
    <location>
        <begin position="46"/>
        <end position="70"/>
    </location>
</feature>
<dbReference type="Proteomes" id="UP000652761">
    <property type="component" value="Unassembled WGS sequence"/>
</dbReference>
<dbReference type="OrthoDB" id="1518325at2759"/>
<evidence type="ECO:0000313" key="3">
    <source>
        <dbReference type="EMBL" id="MQL73486.1"/>
    </source>
</evidence>
<evidence type="ECO:0000256" key="1">
    <source>
        <dbReference type="SAM" id="MobiDB-lite"/>
    </source>
</evidence>
<feature type="region of interest" description="Disordered" evidence="1">
    <location>
        <begin position="67"/>
        <end position="100"/>
    </location>
</feature>
<evidence type="ECO:0000259" key="2">
    <source>
        <dbReference type="Pfam" id="PF05678"/>
    </source>
</evidence>
<dbReference type="AlphaFoldDB" id="A0A843TTL0"/>
<dbReference type="EMBL" id="NMUH01000169">
    <property type="protein sequence ID" value="MQL73486.1"/>
    <property type="molecule type" value="Genomic_DNA"/>
</dbReference>
<dbReference type="InterPro" id="IPR039607">
    <property type="entry name" value="VQ_8/17/18/20/21/25"/>
</dbReference>
<dbReference type="GO" id="GO:0005634">
    <property type="term" value="C:nucleus"/>
    <property type="evidence" value="ECO:0007669"/>
    <property type="project" value="TreeGrafter"/>
</dbReference>
<organism evidence="3 4">
    <name type="scientific">Colocasia esculenta</name>
    <name type="common">Wild taro</name>
    <name type="synonym">Arum esculentum</name>
    <dbReference type="NCBI Taxonomy" id="4460"/>
    <lineage>
        <taxon>Eukaryota</taxon>
        <taxon>Viridiplantae</taxon>
        <taxon>Streptophyta</taxon>
        <taxon>Embryophyta</taxon>
        <taxon>Tracheophyta</taxon>
        <taxon>Spermatophyta</taxon>
        <taxon>Magnoliopsida</taxon>
        <taxon>Liliopsida</taxon>
        <taxon>Araceae</taxon>
        <taxon>Aroideae</taxon>
        <taxon>Colocasieae</taxon>
        <taxon>Colocasia</taxon>
    </lineage>
</organism>